<dbReference type="EMBL" id="JAMYRI010000004">
    <property type="protein sequence ID" value="MER9284140.1"/>
    <property type="molecule type" value="Genomic_DNA"/>
</dbReference>
<evidence type="ECO:0000313" key="1">
    <source>
        <dbReference type="EMBL" id="MER9284140.1"/>
    </source>
</evidence>
<proteinExistence type="predicted"/>
<dbReference type="Proteomes" id="UP001480082">
    <property type="component" value="Unassembled WGS sequence"/>
</dbReference>
<keyword evidence="2" id="KW-1185">Reference proteome</keyword>
<accession>A0ACC6SWJ5</accession>
<name>A0ACC6SWJ5_9HYPH</name>
<comment type="caution">
    <text evidence="1">The sequence shown here is derived from an EMBL/GenBank/DDBJ whole genome shotgun (WGS) entry which is preliminary data.</text>
</comment>
<gene>
    <name evidence="1" type="ORF">NKI81_09255</name>
</gene>
<protein>
    <submittedName>
        <fullName evidence="1">Acid phosphatase</fullName>
    </submittedName>
</protein>
<evidence type="ECO:0000313" key="2">
    <source>
        <dbReference type="Proteomes" id="UP001480082"/>
    </source>
</evidence>
<organism evidence="1 2">
    <name type="scientific">Mesorhizobium australicum</name>
    <dbReference type="NCBI Taxonomy" id="536018"/>
    <lineage>
        <taxon>Bacteria</taxon>
        <taxon>Pseudomonadati</taxon>
        <taxon>Pseudomonadota</taxon>
        <taxon>Alphaproteobacteria</taxon>
        <taxon>Hyphomicrobiales</taxon>
        <taxon>Phyllobacteriaceae</taxon>
        <taxon>Mesorhizobium</taxon>
    </lineage>
</organism>
<sequence length="511" mass="55052">MTRLKFLTSFCLAGSAWFPLAAADAAPPGFDKIDTVVVIYAENRSFDNLYGGFPGANGLANVSADQARQLDRDGKPLTELPPAWGGLTGKGVTPVVTEAQTAHLANAAFAIDDPKGFNEGTNVITHDLWHRFYQEQMQIDGGKNDKFVAWADSGGLVMGHYDGSILPMWRIAKKYVLADNFFQGAFGGSFLNHFQLACACTPVYPHADTSPIKGQIAVVEADGTTLKVADNSPPSALGGVPKFANDGAITPDFYAVNTMQPPYQPSANKPAEGGDKALADPAAPTTLPPQHDITIGDLLSLKGIDWAWYAGAWQATLDGKNATPVPNFQFHHQPFNYFAAYAPSTAARTEHLRDGGLNGAEFIKEIDDGKLPQVAFYKPQGNLNEHSGYADVTSGDQHLADLVAHLEKSPQWSHMLVVITYDENGGFWDHVAPPKADRWGPGNRIPAFVISPYARMGTVDHTQYDTTSILRFITARYDLPVLTGIVARDKALAANGEPPMGDLSAALDLSR</sequence>
<reference evidence="1 2" key="1">
    <citation type="journal article" date="2024" name="Proc. Natl. Acad. Sci. U.S.A.">
        <title>The evolutionary genomics of adaptation to stress in wild rhizobium bacteria.</title>
        <authorList>
            <person name="Kehlet-Delgado H."/>
            <person name="Montoya A.P."/>
            <person name="Jensen K.T."/>
            <person name="Wendlandt C.E."/>
            <person name="Dexheimer C."/>
            <person name="Roberts M."/>
            <person name="Torres Martinez L."/>
            <person name="Friesen M.L."/>
            <person name="Griffitts J.S."/>
            <person name="Porter S.S."/>
        </authorList>
    </citation>
    <scope>NUCLEOTIDE SEQUENCE [LARGE SCALE GENOMIC DNA]</scope>
    <source>
        <strain evidence="1 2">M0468</strain>
    </source>
</reference>